<proteinExistence type="predicted"/>
<reference evidence="1 2" key="1">
    <citation type="journal article" date="2023" name="J. Hered.">
        <title>Chromosome-level genome of the wood stork (Mycteria americana) provides insight into avian chromosome evolution.</title>
        <authorList>
            <person name="Flamio R. Jr."/>
            <person name="Ramstad K.M."/>
        </authorList>
    </citation>
    <scope>NUCLEOTIDE SEQUENCE [LARGE SCALE GENOMIC DNA]</scope>
    <source>
        <strain evidence="1">JAX WOST 10</strain>
    </source>
</reference>
<evidence type="ECO:0008006" key="3">
    <source>
        <dbReference type="Google" id="ProtNLM"/>
    </source>
</evidence>
<protein>
    <recommendedName>
        <fullName evidence="3">Peptidase A2 domain-containing protein</fullName>
    </recommendedName>
</protein>
<comment type="caution">
    <text evidence="1">The sequence shown here is derived from an EMBL/GenBank/DDBJ whole genome shotgun (WGS) entry which is preliminary data.</text>
</comment>
<organism evidence="1 2">
    <name type="scientific">Mycteria americana</name>
    <name type="common">Wood stork</name>
    <dbReference type="NCBI Taxonomy" id="33587"/>
    <lineage>
        <taxon>Eukaryota</taxon>
        <taxon>Metazoa</taxon>
        <taxon>Chordata</taxon>
        <taxon>Craniata</taxon>
        <taxon>Vertebrata</taxon>
        <taxon>Euteleostomi</taxon>
        <taxon>Archelosauria</taxon>
        <taxon>Archosauria</taxon>
        <taxon>Dinosauria</taxon>
        <taxon>Saurischia</taxon>
        <taxon>Theropoda</taxon>
        <taxon>Coelurosauria</taxon>
        <taxon>Aves</taxon>
        <taxon>Neognathae</taxon>
        <taxon>Neoaves</taxon>
        <taxon>Aequornithes</taxon>
        <taxon>Ciconiiformes</taxon>
        <taxon>Ciconiidae</taxon>
        <taxon>Mycteria</taxon>
    </lineage>
</organism>
<accession>A0AAN7SFU1</accession>
<dbReference type="EMBL" id="JAUNZN010000002">
    <property type="protein sequence ID" value="KAK4828031.1"/>
    <property type="molecule type" value="Genomic_DNA"/>
</dbReference>
<gene>
    <name evidence="1" type="ORF">QYF61_022808</name>
</gene>
<dbReference type="Proteomes" id="UP001333110">
    <property type="component" value="Unassembled WGS sequence"/>
</dbReference>
<keyword evidence="2" id="KW-1185">Reference proteome</keyword>
<name>A0AAN7SFU1_MYCAM</name>
<sequence length="292" mass="33328">MMERRIQYLRELAVLQSSKDPDEVKCTRPMWQKLVQSSPASHGNSLAVLTWKDREGPAKLSWKVQQLKEDRFFSPPVWTSISAIRSQHSSAQERGYRGYTPQGTLWFFLHDHGEDMRKWDGKSTLTLEARVRELQGKKITKGGSSRKIAAPVDSSPDRVEGLILLLMLMKELLTHIYKKWEYKAPVDTGAQCGLMPSSYIRAEPICISGVTGGSQQLTVLEPQVSLTGNEWQKHSIVTGPEIPCILGIDYLRRGYLKDSKEYWWAFGIAALEMEEIHRIIESLRLEKTSRII</sequence>
<evidence type="ECO:0000313" key="1">
    <source>
        <dbReference type="EMBL" id="KAK4828031.1"/>
    </source>
</evidence>
<evidence type="ECO:0000313" key="2">
    <source>
        <dbReference type="Proteomes" id="UP001333110"/>
    </source>
</evidence>
<dbReference type="AlphaFoldDB" id="A0AAN7SFU1"/>